<protein>
    <submittedName>
        <fullName evidence="1">Excisionase</fullName>
    </submittedName>
</protein>
<evidence type="ECO:0000313" key="1">
    <source>
        <dbReference type="EMBL" id="TYC56153.1"/>
    </source>
</evidence>
<evidence type="ECO:0000313" key="2">
    <source>
        <dbReference type="Proteomes" id="UP000389128"/>
    </source>
</evidence>
<keyword evidence="2" id="KW-1185">Reference proteome</keyword>
<accession>A0A6C2CRH7</accession>
<organism evidence="1 2">
    <name type="scientific">Zoogloea oleivorans</name>
    <dbReference type="NCBI Taxonomy" id="1552750"/>
    <lineage>
        <taxon>Bacteria</taxon>
        <taxon>Pseudomonadati</taxon>
        <taxon>Pseudomonadota</taxon>
        <taxon>Betaproteobacteria</taxon>
        <taxon>Rhodocyclales</taxon>
        <taxon>Zoogloeaceae</taxon>
        <taxon>Zoogloea</taxon>
    </lineage>
</organism>
<proteinExistence type="predicted"/>
<name>A0A6C2CRH7_9RHOO</name>
<dbReference type="OrthoDB" id="8779418at2"/>
<reference evidence="1 2" key="1">
    <citation type="submission" date="2019-01" db="EMBL/GenBank/DDBJ databases">
        <title>Zoogloea oleivorans genome sequencing and assembly.</title>
        <authorList>
            <person name="Tancsics A."/>
            <person name="Farkas M."/>
            <person name="Kriszt B."/>
            <person name="Maroti G."/>
            <person name="Horvath B."/>
        </authorList>
    </citation>
    <scope>NUCLEOTIDE SEQUENCE [LARGE SCALE GENOMIC DNA]</scope>
    <source>
        <strain evidence="1 2">Buc</strain>
    </source>
</reference>
<comment type="caution">
    <text evidence="1">The sequence shown here is derived from an EMBL/GenBank/DDBJ whole genome shotgun (WGS) entry which is preliminary data.</text>
</comment>
<dbReference type="AlphaFoldDB" id="A0A6C2CRH7"/>
<sequence length="89" mass="9691">MVRFVTIDKHALESGYTQHAIRAKIRDKVWREGEVWVKAPDGRILIDAEGYDAWAASGLTKRAAASVKTGTAKSPRALSAKSRKALIAA</sequence>
<dbReference type="RefSeq" id="WP_148579446.1">
    <property type="nucleotide sequence ID" value="NZ_JAVEUW010000044.1"/>
</dbReference>
<dbReference type="Proteomes" id="UP000389128">
    <property type="component" value="Unassembled WGS sequence"/>
</dbReference>
<dbReference type="EMBL" id="SDKK01000011">
    <property type="protein sequence ID" value="TYC56153.1"/>
    <property type="molecule type" value="Genomic_DNA"/>
</dbReference>
<gene>
    <name evidence="1" type="ORF">ETQ85_12695</name>
</gene>